<dbReference type="GO" id="GO:0003676">
    <property type="term" value="F:nucleic acid binding"/>
    <property type="evidence" value="ECO:0007669"/>
    <property type="project" value="InterPro"/>
</dbReference>
<reference evidence="1" key="1">
    <citation type="submission" date="2020-04" db="EMBL/GenBank/DDBJ databases">
        <authorList>
            <person name="Alioto T."/>
            <person name="Alioto T."/>
            <person name="Gomez Garrido J."/>
        </authorList>
    </citation>
    <scope>NUCLEOTIDE SEQUENCE</scope>
    <source>
        <strain evidence="1">A484AB</strain>
    </source>
</reference>
<organism evidence="1 2">
    <name type="scientific">Paramuricea clavata</name>
    <name type="common">Red gorgonian</name>
    <name type="synonym">Violescent sea-whip</name>
    <dbReference type="NCBI Taxonomy" id="317549"/>
    <lineage>
        <taxon>Eukaryota</taxon>
        <taxon>Metazoa</taxon>
        <taxon>Cnidaria</taxon>
        <taxon>Anthozoa</taxon>
        <taxon>Octocorallia</taxon>
        <taxon>Malacalcyonacea</taxon>
        <taxon>Plexauridae</taxon>
        <taxon>Paramuricea</taxon>
    </lineage>
</organism>
<dbReference type="Proteomes" id="UP001152795">
    <property type="component" value="Unassembled WGS sequence"/>
</dbReference>
<dbReference type="Pfam" id="PF18701">
    <property type="entry name" value="DUF5641"/>
    <property type="match status" value="1"/>
</dbReference>
<dbReference type="PANTHER" id="PTHR47331">
    <property type="entry name" value="PHD-TYPE DOMAIN-CONTAINING PROTEIN"/>
    <property type="match status" value="1"/>
</dbReference>
<protein>
    <submittedName>
        <fullName evidence="1">PREDICTED: uncharacterized protein LOC102803299</fullName>
    </submittedName>
</protein>
<dbReference type="PANTHER" id="PTHR47331:SF1">
    <property type="entry name" value="GAG-LIKE PROTEIN"/>
    <property type="match status" value="1"/>
</dbReference>
<sequence length="215" mass="25338">MHALKNWNQHRIINVLRNRSIEWHFNPPAASHAGGVWERMIRSIRKILRSILGNQLVNDETLLTVITEVEKILNDRPLTRVTNDPNDLDPLTPSQLLLLRPNSSLPSTDLGNLVPYRKRWKQSQYLANVFWKRWLKEYLPILQERQKWFRPKRNVQVGDLVLIVQENVSRGQWPKALIEEVFPDKRRQVHQVVVKTATARMRRDVRKICLLEGAN</sequence>
<dbReference type="EMBL" id="CACRXK020015993">
    <property type="protein sequence ID" value="CAB4029182.1"/>
    <property type="molecule type" value="Genomic_DNA"/>
</dbReference>
<gene>
    <name evidence="1" type="ORF">PACLA_8A061708</name>
</gene>
<dbReference type="AlphaFoldDB" id="A0A7D9L8J4"/>
<comment type="caution">
    <text evidence="1">The sequence shown here is derived from an EMBL/GenBank/DDBJ whole genome shotgun (WGS) entry which is preliminary data.</text>
</comment>
<evidence type="ECO:0000313" key="2">
    <source>
        <dbReference type="Proteomes" id="UP001152795"/>
    </source>
</evidence>
<dbReference type="InterPro" id="IPR036397">
    <property type="entry name" value="RNaseH_sf"/>
</dbReference>
<evidence type="ECO:0000313" key="1">
    <source>
        <dbReference type="EMBL" id="CAB4029182.1"/>
    </source>
</evidence>
<dbReference type="OrthoDB" id="8194935at2759"/>
<dbReference type="Gene3D" id="3.30.420.10">
    <property type="entry name" value="Ribonuclease H-like superfamily/Ribonuclease H"/>
    <property type="match status" value="1"/>
</dbReference>
<dbReference type="InterPro" id="IPR040676">
    <property type="entry name" value="DUF5641"/>
</dbReference>
<name>A0A7D9L8J4_PARCT</name>
<keyword evidence="2" id="KW-1185">Reference proteome</keyword>
<dbReference type="SUPFAM" id="SSF53098">
    <property type="entry name" value="Ribonuclease H-like"/>
    <property type="match status" value="1"/>
</dbReference>
<proteinExistence type="predicted"/>
<accession>A0A7D9L8J4</accession>
<dbReference type="InterPro" id="IPR012337">
    <property type="entry name" value="RNaseH-like_sf"/>
</dbReference>